<accession>A0A5K3EKI6</accession>
<evidence type="ECO:0000256" key="1">
    <source>
        <dbReference type="ARBA" id="ARBA00008511"/>
    </source>
</evidence>
<feature type="domain" description="PIH1D1/2/3 CS-like" evidence="2">
    <location>
        <begin position="81"/>
        <end position="151"/>
    </location>
</feature>
<proteinExistence type="inferred from homology"/>
<dbReference type="WBParaSite" id="MCU_000898-RA">
    <property type="protein sequence ID" value="MCU_000898-RA"/>
    <property type="gene ID" value="MCU_000898"/>
</dbReference>
<dbReference type="AlphaFoldDB" id="A0A5K3EKI6"/>
<dbReference type="InterPro" id="IPR041442">
    <property type="entry name" value="PIH1D1/2/3_CS-like"/>
</dbReference>
<dbReference type="Pfam" id="PF18201">
    <property type="entry name" value="PIH1_CS"/>
    <property type="match status" value="1"/>
</dbReference>
<protein>
    <submittedName>
        <fullName evidence="3">PIH1_CS domain-containing protein</fullName>
    </submittedName>
</protein>
<organism evidence="3">
    <name type="scientific">Mesocestoides corti</name>
    <name type="common">Flatworm</name>
    <dbReference type="NCBI Taxonomy" id="53468"/>
    <lineage>
        <taxon>Eukaryota</taxon>
        <taxon>Metazoa</taxon>
        <taxon>Spiralia</taxon>
        <taxon>Lophotrochozoa</taxon>
        <taxon>Platyhelminthes</taxon>
        <taxon>Cestoda</taxon>
        <taxon>Eucestoda</taxon>
        <taxon>Cyclophyllidea</taxon>
        <taxon>Mesocestoididae</taxon>
        <taxon>Mesocestoides</taxon>
    </lineage>
</organism>
<evidence type="ECO:0000259" key="2">
    <source>
        <dbReference type="Pfam" id="PF18201"/>
    </source>
</evidence>
<reference evidence="3" key="1">
    <citation type="submission" date="2019-11" db="UniProtKB">
        <authorList>
            <consortium name="WormBaseParasite"/>
        </authorList>
    </citation>
    <scope>IDENTIFICATION</scope>
</reference>
<sequence length="151" mass="17376">MLESLNFKQNRVEELEGWLTGKGSFDQIRDNSDTVCIKTPCQHDNLSPYFDATAKKSKRLIEEVKSKPYWQINEKKCTSGKYEYYICLPNDTTINDCELDISRKELSLKLRNSKDFSDAIRVQFPRPVNSNAASARLSKTTHRLIITAPIL</sequence>
<evidence type="ECO:0000313" key="3">
    <source>
        <dbReference type="WBParaSite" id="MCU_000898-RA"/>
    </source>
</evidence>
<comment type="similarity">
    <text evidence="1">Belongs to the PIH1 family.</text>
</comment>
<name>A0A5K3EKI6_MESCO</name>